<keyword evidence="2 6" id="KW-0032">Aminotransferase</keyword>
<dbReference type="GeneID" id="69510197"/>
<dbReference type="InterPro" id="IPR015424">
    <property type="entry name" value="PyrdxlP-dep_Trfase"/>
</dbReference>
<evidence type="ECO:0000256" key="5">
    <source>
        <dbReference type="RuleBase" id="RU003560"/>
    </source>
</evidence>
<accession>A0A369MVI6</accession>
<dbReference type="GO" id="GO:0030170">
    <property type="term" value="F:pyridoxal phosphate binding"/>
    <property type="evidence" value="ECO:0007669"/>
    <property type="project" value="InterPro"/>
</dbReference>
<keyword evidence="3 6" id="KW-0808">Transferase</keyword>
<evidence type="ECO:0000256" key="4">
    <source>
        <dbReference type="ARBA" id="ARBA00022898"/>
    </source>
</evidence>
<dbReference type="Pfam" id="PF00202">
    <property type="entry name" value="Aminotran_3"/>
    <property type="match status" value="1"/>
</dbReference>
<comment type="caution">
    <text evidence="6">The sequence shown here is derived from an EMBL/GenBank/DDBJ whole genome shotgun (WGS) entry which is preliminary data.</text>
</comment>
<dbReference type="EMBL" id="PPTX01000005">
    <property type="protein sequence ID" value="RDB80538.1"/>
    <property type="molecule type" value="Genomic_DNA"/>
</dbReference>
<dbReference type="RefSeq" id="WP_009608736.1">
    <property type="nucleotide sequence ID" value="NZ_AP025575.1"/>
</dbReference>
<dbReference type="FunFam" id="3.40.640.10:FF:000004">
    <property type="entry name" value="Acetylornithine aminotransferase"/>
    <property type="match status" value="1"/>
</dbReference>
<dbReference type="PIRSF" id="PIRSF000521">
    <property type="entry name" value="Transaminase_4ab_Lys_Orn"/>
    <property type="match status" value="1"/>
</dbReference>
<dbReference type="InterPro" id="IPR049704">
    <property type="entry name" value="Aminotrans_3_PPA_site"/>
</dbReference>
<evidence type="ECO:0000313" key="6">
    <source>
        <dbReference type="EMBL" id="RDB80538.1"/>
    </source>
</evidence>
<dbReference type="PANTHER" id="PTHR11986:SF79">
    <property type="entry name" value="ACETYLORNITHINE AMINOTRANSFERASE, MITOCHONDRIAL"/>
    <property type="match status" value="1"/>
</dbReference>
<reference evidence="6 7" key="1">
    <citation type="journal article" date="2018" name="Elife">
        <title>Discovery and characterization of a prevalent human gut bacterial enzyme sufficient for the inactivation of a family of plant toxins.</title>
        <authorList>
            <person name="Koppel N."/>
            <person name="Bisanz J.E."/>
            <person name="Pandelia M.E."/>
            <person name="Turnbaugh P.J."/>
            <person name="Balskus E.P."/>
        </authorList>
    </citation>
    <scope>NUCLEOTIDE SEQUENCE [LARGE SCALE GENOMIC DNA]</scope>
    <source>
        <strain evidence="6 7">MR1 #12</strain>
    </source>
</reference>
<evidence type="ECO:0000256" key="1">
    <source>
        <dbReference type="ARBA" id="ARBA00001933"/>
    </source>
</evidence>
<dbReference type="CDD" id="cd00610">
    <property type="entry name" value="OAT_like"/>
    <property type="match status" value="1"/>
</dbReference>
<proteinExistence type="inferred from homology"/>
<dbReference type="InterPro" id="IPR050103">
    <property type="entry name" value="Class-III_PLP-dep_AT"/>
</dbReference>
<sequence length="423" mass="44792">MGFIEEQQLESAYVMGTYARKPVELVRGRGMQVEDSEGRTYLDFVSGVGAVSLGHCHPALVSAIEEQASTLVHVSNYYYIEHRGEVAHLVSDLLNECVDEAEREPWQSFFANSGAEANECAFKLARLHAKKRAMAAAEAAGADEDGVRAAAAAAPRLIVTLDASFHGRTLATLAATAQPAKQEAFQPLPDGFVRTPINDIKALESLFASQGDGICAVMVECVQGESGVHPCESEFLAAVRRLTAERGALFMCDEIQCGMYRCGTYPFGFQHFGVTPDVVTIAKGIASGFPMGMCAARAQVAASFDPGDHGSTFGGSCLAVAAAEATVRALAAEDAAGNAERTGAYLREKLAALPQVEEVRGLGLMVACDLAEGVSAPDVVLAGLDEGLLLNFTGPRTLRFLPPLVCSKEDVDVLVQKLAALLF</sequence>
<dbReference type="SUPFAM" id="SSF53383">
    <property type="entry name" value="PLP-dependent transferases"/>
    <property type="match status" value="1"/>
</dbReference>
<organism evidence="6 7">
    <name type="scientific">Eggerthella lenta</name>
    <name type="common">Eubacterium lentum</name>
    <dbReference type="NCBI Taxonomy" id="84112"/>
    <lineage>
        <taxon>Bacteria</taxon>
        <taxon>Bacillati</taxon>
        <taxon>Actinomycetota</taxon>
        <taxon>Coriobacteriia</taxon>
        <taxon>Eggerthellales</taxon>
        <taxon>Eggerthellaceae</taxon>
        <taxon>Eggerthella</taxon>
    </lineage>
</organism>
<dbReference type="Proteomes" id="UP000253752">
    <property type="component" value="Unassembled WGS sequence"/>
</dbReference>
<gene>
    <name evidence="6" type="ORF">C1872_04845</name>
</gene>
<name>A0A369MVI6_EGGLN</name>
<dbReference type="GO" id="GO:0042802">
    <property type="term" value="F:identical protein binding"/>
    <property type="evidence" value="ECO:0007669"/>
    <property type="project" value="TreeGrafter"/>
</dbReference>
<dbReference type="PANTHER" id="PTHR11986">
    <property type="entry name" value="AMINOTRANSFERASE CLASS III"/>
    <property type="match status" value="1"/>
</dbReference>
<evidence type="ECO:0000256" key="2">
    <source>
        <dbReference type="ARBA" id="ARBA00022576"/>
    </source>
</evidence>
<dbReference type="Gene3D" id="3.40.640.10">
    <property type="entry name" value="Type I PLP-dependent aspartate aminotransferase-like (Major domain)"/>
    <property type="match status" value="1"/>
</dbReference>
<dbReference type="GO" id="GO:0008483">
    <property type="term" value="F:transaminase activity"/>
    <property type="evidence" value="ECO:0007669"/>
    <property type="project" value="UniProtKB-KW"/>
</dbReference>
<comment type="similarity">
    <text evidence="5">Belongs to the class-III pyridoxal-phosphate-dependent aminotransferase family.</text>
</comment>
<dbReference type="AlphaFoldDB" id="A0A369MVI6"/>
<keyword evidence="4 5" id="KW-0663">Pyridoxal phosphate</keyword>
<evidence type="ECO:0000256" key="3">
    <source>
        <dbReference type="ARBA" id="ARBA00022679"/>
    </source>
</evidence>
<comment type="cofactor">
    <cofactor evidence="1">
        <name>pyridoxal 5'-phosphate</name>
        <dbReference type="ChEBI" id="CHEBI:597326"/>
    </cofactor>
</comment>
<dbReference type="InterPro" id="IPR015421">
    <property type="entry name" value="PyrdxlP-dep_Trfase_major"/>
</dbReference>
<dbReference type="Gene3D" id="3.90.1150.10">
    <property type="entry name" value="Aspartate Aminotransferase, domain 1"/>
    <property type="match status" value="1"/>
</dbReference>
<dbReference type="PROSITE" id="PS00600">
    <property type="entry name" value="AA_TRANSFER_CLASS_3"/>
    <property type="match status" value="1"/>
</dbReference>
<dbReference type="InterPro" id="IPR005814">
    <property type="entry name" value="Aminotrans_3"/>
</dbReference>
<dbReference type="InterPro" id="IPR015422">
    <property type="entry name" value="PyrdxlP-dep_Trfase_small"/>
</dbReference>
<protein>
    <submittedName>
        <fullName evidence="6">Aspartate aminotransferase family protein</fullName>
    </submittedName>
</protein>
<evidence type="ECO:0000313" key="7">
    <source>
        <dbReference type="Proteomes" id="UP000253752"/>
    </source>
</evidence>